<keyword evidence="8" id="KW-1185">Reference proteome</keyword>
<dbReference type="Pfam" id="PF13440">
    <property type="entry name" value="Polysacc_synt_3"/>
    <property type="match status" value="1"/>
</dbReference>
<feature type="transmembrane region" description="Helical" evidence="6">
    <location>
        <begin position="194"/>
        <end position="213"/>
    </location>
</feature>
<dbReference type="Proteomes" id="UP000680038">
    <property type="component" value="Unassembled WGS sequence"/>
</dbReference>
<keyword evidence="5 6" id="KW-0472">Membrane</keyword>
<evidence type="ECO:0000256" key="6">
    <source>
        <dbReference type="SAM" id="Phobius"/>
    </source>
</evidence>
<keyword evidence="3 6" id="KW-0812">Transmembrane</keyword>
<comment type="caution">
    <text evidence="7">The sequence shown here is derived from an EMBL/GenBank/DDBJ whole genome shotgun (WGS) entry which is preliminary data.</text>
</comment>
<name>A0A916JGM8_9BACT</name>
<proteinExistence type="predicted"/>
<feature type="transmembrane region" description="Helical" evidence="6">
    <location>
        <begin position="386"/>
        <end position="405"/>
    </location>
</feature>
<feature type="transmembrane region" description="Helical" evidence="6">
    <location>
        <begin position="469"/>
        <end position="489"/>
    </location>
</feature>
<dbReference type="PANTHER" id="PTHR30250:SF11">
    <property type="entry name" value="O-ANTIGEN TRANSPORTER-RELATED"/>
    <property type="match status" value="1"/>
</dbReference>
<evidence type="ECO:0000256" key="5">
    <source>
        <dbReference type="ARBA" id="ARBA00023136"/>
    </source>
</evidence>
<evidence type="ECO:0008006" key="9">
    <source>
        <dbReference type="Google" id="ProtNLM"/>
    </source>
</evidence>
<keyword evidence="4 6" id="KW-1133">Transmembrane helix</keyword>
<evidence type="ECO:0000256" key="3">
    <source>
        <dbReference type="ARBA" id="ARBA00022692"/>
    </source>
</evidence>
<dbReference type="GO" id="GO:0005886">
    <property type="term" value="C:plasma membrane"/>
    <property type="evidence" value="ECO:0007669"/>
    <property type="project" value="UniProtKB-SubCell"/>
</dbReference>
<feature type="transmembrane region" description="Helical" evidence="6">
    <location>
        <begin position="233"/>
        <end position="252"/>
    </location>
</feature>
<evidence type="ECO:0000256" key="1">
    <source>
        <dbReference type="ARBA" id="ARBA00004651"/>
    </source>
</evidence>
<comment type="subcellular location">
    <subcellularLocation>
        <location evidence="1">Cell membrane</location>
        <topology evidence="1">Multi-pass membrane protein</topology>
    </subcellularLocation>
</comment>
<feature type="transmembrane region" description="Helical" evidence="6">
    <location>
        <begin position="117"/>
        <end position="136"/>
    </location>
</feature>
<feature type="transmembrane region" description="Helical" evidence="6">
    <location>
        <begin position="12"/>
        <end position="35"/>
    </location>
</feature>
<dbReference type="InterPro" id="IPR050833">
    <property type="entry name" value="Poly_Biosynth_Transport"/>
</dbReference>
<feature type="transmembrane region" description="Helical" evidence="6">
    <location>
        <begin position="358"/>
        <end position="374"/>
    </location>
</feature>
<feature type="transmembrane region" description="Helical" evidence="6">
    <location>
        <begin position="411"/>
        <end position="433"/>
    </location>
</feature>
<evidence type="ECO:0000313" key="8">
    <source>
        <dbReference type="Proteomes" id="UP000680038"/>
    </source>
</evidence>
<evidence type="ECO:0000313" key="7">
    <source>
        <dbReference type="EMBL" id="CAG5009452.1"/>
    </source>
</evidence>
<reference evidence="7" key="1">
    <citation type="submission" date="2021-04" db="EMBL/GenBank/DDBJ databases">
        <authorList>
            <person name="Rodrigo-Torres L."/>
            <person name="Arahal R. D."/>
            <person name="Lucena T."/>
        </authorList>
    </citation>
    <scope>NUCLEOTIDE SEQUENCE</scope>
    <source>
        <strain evidence="7">CECT 9275</strain>
    </source>
</reference>
<feature type="transmembrane region" description="Helical" evidence="6">
    <location>
        <begin position="319"/>
        <end position="338"/>
    </location>
</feature>
<accession>A0A916JGM8</accession>
<protein>
    <recommendedName>
        <fullName evidence="9">Polysaccharide biosynthesis protein</fullName>
    </recommendedName>
</protein>
<evidence type="ECO:0000256" key="2">
    <source>
        <dbReference type="ARBA" id="ARBA00022475"/>
    </source>
</evidence>
<evidence type="ECO:0000256" key="4">
    <source>
        <dbReference type="ARBA" id="ARBA00022989"/>
    </source>
</evidence>
<gene>
    <name evidence="7" type="ORF">DYBT9275_04502</name>
</gene>
<keyword evidence="2" id="KW-1003">Cell membrane</keyword>
<feature type="transmembrane region" description="Helical" evidence="6">
    <location>
        <begin position="47"/>
        <end position="67"/>
    </location>
</feature>
<organism evidence="7 8">
    <name type="scientific">Dyadobacter helix</name>
    <dbReference type="NCBI Taxonomy" id="2822344"/>
    <lineage>
        <taxon>Bacteria</taxon>
        <taxon>Pseudomonadati</taxon>
        <taxon>Bacteroidota</taxon>
        <taxon>Cytophagia</taxon>
        <taxon>Cytophagales</taxon>
        <taxon>Spirosomataceae</taxon>
        <taxon>Dyadobacter</taxon>
    </lineage>
</organism>
<feature type="transmembrane region" description="Helical" evidence="6">
    <location>
        <begin position="148"/>
        <end position="174"/>
    </location>
</feature>
<dbReference type="RefSeq" id="WP_215240872.1">
    <property type="nucleotide sequence ID" value="NZ_CAJRAF010000002.1"/>
</dbReference>
<feature type="transmembrane region" description="Helical" evidence="6">
    <location>
        <begin position="445"/>
        <end position="463"/>
    </location>
</feature>
<feature type="transmembrane region" description="Helical" evidence="6">
    <location>
        <begin position="79"/>
        <end position="101"/>
    </location>
</feature>
<dbReference type="EMBL" id="CAJRAF010000002">
    <property type="protein sequence ID" value="CAG5009452.1"/>
    <property type="molecule type" value="Genomic_DNA"/>
</dbReference>
<sequence length="501" mass="56671">MSALKKLASDTAVYGISTMLGRFLNYLLVALHTKLFLADQLAVQVQLYAYAGLSLVLYTFGMETAFFRFARKEEDEKQYYNLILSAVIVVSCFGSGILFLFSDQVASYIQYPESGRLVRWFAIIMASDAIVAIPFARLRLEGKGKKFVVIRVSNIIMNIALNLFFLVVCKAIYAGEYLPFLKPAVSLFYDPLHAADYIILANLVANLLFFWMLRKELMDFRFVFNAQLFKPVWVYAVPIMIMNAAGVLNTLYDRAVIQFLLPENFYPGRTTKEAVGIYGQCYKLSIFMNLAIQAFKYAAEPFFFSKGEDKNAPPVFARIMKYFIIICVLMWVGISINVDLLAELFLKRKMYHEGLSVVPWHLAGFLFLGVYYNLATWFKLTDRTQYGTYLTITGALVTILTSYVLVPLIGYLGFAVAFALSGFTMMTLCYTLGQKYYPVPYDIKSALGYISVAALVIYASSLVHFDSLLVAVPVHFSILFILVMVAYFIEKDTLPGIGLKK</sequence>
<dbReference type="AlphaFoldDB" id="A0A916JGM8"/>
<dbReference type="PANTHER" id="PTHR30250">
    <property type="entry name" value="PST FAMILY PREDICTED COLANIC ACID TRANSPORTER"/>
    <property type="match status" value="1"/>
</dbReference>